<keyword evidence="21" id="KW-1185">Reference proteome</keyword>
<evidence type="ECO:0000256" key="9">
    <source>
        <dbReference type="ARBA" id="ARBA00022796"/>
    </source>
</evidence>
<dbReference type="AlphaFoldDB" id="M5GC79"/>
<dbReference type="PROSITE" id="PS00154">
    <property type="entry name" value="ATPASE_E1_E2"/>
    <property type="match status" value="1"/>
</dbReference>
<comment type="subcellular location">
    <subcellularLocation>
        <location evidence="1">Endomembrane system</location>
        <topology evidence="1">Multi-pass membrane protein</topology>
    </subcellularLocation>
    <subcellularLocation>
        <location evidence="18">Membrane</location>
    </subcellularLocation>
</comment>
<comment type="similarity">
    <text evidence="2 18">Belongs to the cation transport ATPase (P-type) (TC 3.A.3) family. Type IB subfamily.</text>
</comment>
<dbReference type="SFLD" id="SFLDG00002">
    <property type="entry name" value="C1.7:_P-type_atpase_like"/>
    <property type="match status" value="1"/>
</dbReference>
<dbReference type="SUPFAM" id="SSF81665">
    <property type="entry name" value="Calcium ATPase, transmembrane domain M"/>
    <property type="match status" value="1"/>
</dbReference>
<evidence type="ECO:0000256" key="18">
    <source>
        <dbReference type="RuleBase" id="RU362081"/>
    </source>
</evidence>
<dbReference type="Gene3D" id="3.40.1110.10">
    <property type="entry name" value="Calcium-transporting ATPase, cytoplasmic domain N"/>
    <property type="match status" value="1"/>
</dbReference>
<protein>
    <recommendedName>
        <fullName evidence="3">P-type Cu(+) transporter</fullName>
        <ecNumber evidence="3">7.2.2.8</ecNumber>
    </recommendedName>
    <alternativeName>
        <fullName evidence="17">Cu(2+)-ATPase</fullName>
    </alternativeName>
</protein>
<dbReference type="OrthoDB" id="432719at2759"/>
<dbReference type="GeneID" id="63689990"/>
<keyword evidence="10 18" id="KW-0067">ATP-binding</keyword>
<dbReference type="InterPro" id="IPR023298">
    <property type="entry name" value="ATPase_P-typ_TM_dom_sf"/>
</dbReference>
<dbReference type="Gene3D" id="2.70.150.10">
    <property type="entry name" value="Calcium-transporting ATPase, cytoplasmic transduction domain A"/>
    <property type="match status" value="1"/>
</dbReference>
<dbReference type="Proteomes" id="UP000030653">
    <property type="component" value="Unassembled WGS sequence"/>
</dbReference>
<keyword evidence="12" id="KW-1278">Translocase</keyword>
<evidence type="ECO:0000313" key="21">
    <source>
        <dbReference type="Proteomes" id="UP000030653"/>
    </source>
</evidence>
<feature type="transmembrane region" description="Helical" evidence="18">
    <location>
        <begin position="272"/>
        <end position="294"/>
    </location>
</feature>
<dbReference type="PANTHER" id="PTHR43520">
    <property type="entry name" value="ATP7, ISOFORM B"/>
    <property type="match status" value="1"/>
</dbReference>
<keyword evidence="4" id="KW-0813">Transport</keyword>
<accession>M5GC79</accession>
<dbReference type="Gene3D" id="3.40.50.1000">
    <property type="entry name" value="HAD superfamily/HAD-like"/>
    <property type="match status" value="1"/>
</dbReference>
<keyword evidence="8 18" id="KW-0547">Nucleotide-binding</keyword>
<dbReference type="InterPro" id="IPR018303">
    <property type="entry name" value="ATPase_P-typ_P_site"/>
</dbReference>
<evidence type="ECO:0000256" key="14">
    <source>
        <dbReference type="ARBA" id="ARBA00023008"/>
    </source>
</evidence>
<keyword evidence="5 18" id="KW-0812">Transmembrane</keyword>
<evidence type="ECO:0000256" key="15">
    <source>
        <dbReference type="ARBA" id="ARBA00023065"/>
    </source>
</evidence>
<keyword evidence="11" id="KW-0460">Magnesium</keyword>
<dbReference type="InterPro" id="IPR023214">
    <property type="entry name" value="HAD_sf"/>
</dbReference>
<dbReference type="InterPro" id="IPR001757">
    <property type="entry name" value="P_typ_ATPase"/>
</dbReference>
<dbReference type="Pfam" id="PF00403">
    <property type="entry name" value="HMA"/>
    <property type="match status" value="2"/>
</dbReference>
<dbReference type="CDD" id="cd02094">
    <property type="entry name" value="P-type_ATPase_Cu-like"/>
    <property type="match status" value="1"/>
</dbReference>
<keyword evidence="6 18" id="KW-0479">Metal-binding</keyword>
<feature type="transmembrane region" description="Helical" evidence="18">
    <location>
        <begin position="474"/>
        <end position="496"/>
    </location>
</feature>
<organism evidence="20 21">
    <name type="scientific">Dacryopinax primogenitus (strain DJM 731)</name>
    <name type="common">Brown rot fungus</name>
    <dbReference type="NCBI Taxonomy" id="1858805"/>
    <lineage>
        <taxon>Eukaryota</taxon>
        <taxon>Fungi</taxon>
        <taxon>Dikarya</taxon>
        <taxon>Basidiomycota</taxon>
        <taxon>Agaricomycotina</taxon>
        <taxon>Dacrymycetes</taxon>
        <taxon>Dacrymycetales</taxon>
        <taxon>Dacrymycetaceae</taxon>
        <taxon>Dacryopinax</taxon>
    </lineage>
</organism>
<dbReference type="GO" id="GO:0016887">
    <property type="term" value="F:ATP hydrolysis activity"/>
    <property type="evidence" value="ECO:0007669"/>
    <property type="project" value="InterPro"/>
</dbReference>
<keyword evidence="15" id="KW-0406">Ion transport</keyword>
<dbReference type="InterPro" id="IPR006122">
    <property type="entry name" value="HMA_Cu_ion-bd"/>
</dbReference>
<dbReference type="CDD" id="cd00371">
    <property type="entry name" value="HMA"/>
    <property type="match status" value="2"/>
</dbReference>
<name>M5GC79_DACPD</name>
<dbReference type="GO" id="GO:0005524">
    <property type="term" value="F:ATP binding"/>
    <property type="evidence" value="ECO:0007669"/>
    <property type="project" value="UniProtKB-UniRule"/>
</dbReference>
<dbReference type="PROSITE" id="PS01047">
    <property type="entry name" value="HMA_1"/>
    <property type="match status" value="1"/>
</dbReference>
<evidence type="ECO:0000256" key="1">
    <source>
        <dbReference type="ARBA" id="ARBA00004127"/>
    </source>
</evidence>
<dbReference type="SFLD" id="SFLDS00003">
    <property type="entry name" value="Haloacid_Dehalogenase"/>
    <property type="match status" value="1"/>
</dbReference>
<feature type="transmembrane region" description="Helical" evidence="18">
    <location>
        <begin position="432"/>
        <end position="454"/>
    </location>
</feature>
<dbReference type="OMA" id="HWMLPAW"/>
<dbReference type="EMBL" id="JH795859">
    <property type="protein sequence ID" value="EJU03707.1"/>
    <property type="molecule type" value="Genomic_DNA"/>
</dbReference>
<evidence type="ECO:0000256" key="5">
    <source>
        <dbReference type="ARBA" id="ARBA00022692"/>
    </source>
</evidence>
<keyword evidence="14" id="KW-0186">Copper</keyword>
<dbReference type="GO" id="GO:0016020">
    <property type="term" value="C:membrane"/>
    <property type="evidence" value="ECO:0007669"/>
    <property type="project" value="UniProtKB-SubCell"/>
</dbReference>
<dbReference type="GO" id="GO:0140581">
    <property type="term" value="F:P-type monovalent copper transporter activity"/>
    <property type="evidence" value="ECO:0007669"/>
    <property type="project" value="UniProtKB-EC"/>
</dbReference>
<evidence type="ECO:0000256" key="11">
    <source>
        <dbReference type="ARBA" id="ARBA00022842"/>
    </source>
</evidence>
<evidence type="ECO:0000256" key="4">
    <source>
        <dbReference type="ARBA" id="ARBA00022448"/>
    </source>
</evidence>
<dbReference type="InterPro" id="IPR017969">
    <property type="entry name" value="Heavy-metal-associated_CS"/>
</dbReference>
<feature type="domain" description="HMA" evidence="19">
    <location>
        <begin position="4"/>
        <end position="70"/>
    </location>
</feature>
<evidence type="ECO:0000256" key="8">
    <source>
        <dbReference type="ARBA" id="ARBA00022741"/>
    </source>
</evidence>
<feature type="transmembrane region" description="Helical" evidence="18">
    <location>
        <begin position="879"/>
        <end position="901"/>
    </location>
</feature>
<evidence type="ECO:0000256" key="6">
    <source>
        <dbReference type="ARBA" id="ARBA00022723"/>
    </source>
</evidence>
<dbReference type="SUPFAM" id="SSF55008">
    <property type="entry name" value="HMA, heavy metal-associated domain"/>
    <property type="match status" value="2"/>
</dbReference>
<dbReference type="PRINTS" id="PR00942">
    <property type="entry name" value="CUATPASEI"/>
</dbReference>
<sequence length="967" mass="103134">MDYGKCELKVEGMTCGACVESIESMMRRQDGIHSITVALLAERAVVEYDPDKWDVDKIVNEISDIGFDATWIPPVASDTITLRIYGMTCSSCTSTVERELLALPGVSSCSVSLATETCTVVFDRTLLGPRNLVERVEELGFDTILSVEDDATQIRSLTRTKEIQEWRERFWRSFYFAIPVFLLSMVCPMLPIFELVVNYQLLRGIFLGDVICLVLTIPVQCFLAQRFYRNAWKAVRHGSATMDVLVVLGTSAAFIYSVLAMLAAMFSTTAGYHPAVFFDTSSMLITFVSLGRYLENMAKGKTSAALTDLMALAPSMATIYTDAPACTQEKRIATELVQVGDTVKLVPGDKVPADGTVVRGTSSVDESAVTGEPVPVHKQTGDSVIGGTVNGLGTFDMVVTRAGKDTALSQIVKLVEEAQTNKAPIQAFADRVAGYFVPTVITLAVITFSAWMIVSHIVDMAELPHVFRMPGASRLAVCLKLCISVVVVACPCALGLSTPTAIMVGTGVGAQNGILIKGGGPLEASRHIRRIVFDKTGTITQGKLSVANLCWASAADELVPSEKTEVLQPSIASLEAMSADGLTSKAIVLGIVGAAETRSEHPLARAVAAYAKQVLIQAGIYGPDIHLESFEGVPGEGIRARVTVEDHFVGAKAGSSGKHGLTIHIGSSAFVSKDIAFVPNALSAFEESESFLGRTVIFVSLAQDRGTAHVALAFSLSDEPKPSAAPAIRALQAMGIEVNMMTGDSDTTAKALAKEIGIPPEGVWSRVSPKGKAKLIAELMEKDRGGVAMVGDGINDSPALVAASVGIALSSGTSVAIEAADIVLMRSDLLDVVAALHLSRSIFSVIRRNLVWACIYNVLGIPLAMGIFLPWGIHLHPMMAGAAMAFSSVSVVTSSLSLRLWRRPASSVMPGEPTPKEGWKEDARIVMSSAWDAIEGGVRTRVRRGYQPLPIELGPTPTTANTLNTFA</sequence>
<dbReference type="SFLD" id="SFLDF00027">
    <property type="entry name" value="p-type_atpase"/>
    <property type="match status" value="1"/>
</dbReference>
<keyword evidence="16 18" id="KW-0472">Membrane</keyword>
<evidence type="ECO:0000313" key="20">
    <source>
        <dbReference type="EMBL" id="EJU03707.1"/>
    </source>
</evidence>
<evidence type="ECO:0000256" key="7">
    <source>
        <dbReference type="ARBA" id="ARBA00022737"/>
    </source>
</evidence>
<dbReference type="PRINTS" id="PR00119">
    <property type="entry name" value="CATATPASE"/>
</dbReference>
<evidence type="ECO:0000256" key="17">
    <source>
        <dbReference type="ARBA" id="ARBA00080126"/>
    </source>
</evidence>
<dbReference type="InterPro" id="IPR006121">
    <property type="entry name" value="HMA_dom"/>
</dbReference>
<dbReference type="SUPFAM" id="SSF56784">
    <property type="entry name" value="HAD-like"/>
    <property type="match status" value="1"/>
</dbReference>
<gene>
    <name evidence="20" type="ORF">DACRYDRAFT_49687</name>
</gene>
<dbReference type="GO" id="GO:0012505">
    <property type="term" value="C:endomembrane system"/>
    <property type="evidence" value="ECO:0007669"/>
    <property type="project" value="UniProtKB-SubCell"/>
</dbReference>
<dbReference type="FunFam" id="2.70.150.10:FF:000002">
    <property type="entry name" value="Copper-transporting ATPase 1, putative"/>
    <property type="match status" value="1"/>
</dbReference>
<dbReference type="NCBIfam" id="TIGR00003">
    <property type="entry name" value="copper ion binding protein"/>
    <property type="match status" value="1"/>
</dbReference>
<dbReference type="InterPro" id="IPR036412">
    <property type="entry name" value="HAD-like_sf"/>
</dbReference>
<dbReference type="STRING" id="1858805.M5GC79"/>
<keyword evidence="13 18" id="KW-1133">Transmembrane helix</keyword>
<feature type="transmembrane region" description="Helical" evidence="18">
    <location>
        <begin position="244"/>
        <end position="266"/>
    </location>
</feature>
<evidence type="ECO:0000256" key="10">
    <source>
        <dbReference type="ARBA" id="ARBA00022840"/>
    </source>
</evidence>
<feature type="transmembrane region" description="Helical" evidence="18">
    <location>
        <begin position="850"/>
        <end position="873"/>
    </location>
</feature>
<dbReference type="InterPro" id="IPR023299">
    <property type="entry name" value="ATPase_P-typ_cyto_dom_N"/>
</dbReference>
<evidence type="ECO:0000256" key="2">
    <source>
        <dbReference type="ARBA" id="ARBA00006024"/>
    </source>
</evidence>
<dbReference type="NCBIfam" id="TIGR01525">
    <property type="entry name" value="ATPase-IB_hvy"/>
    <property type="match status" value="1"/>
</dbReference>
<dbReference type="InterPro" id="IPR036163">
    <property type="entry name" value="HMA_dom_sf"/>
</dbReference>
<dbReference type="Gene3D" id="3.30.70.100">
    <property type="match status" value="2"/>
</dbReference>
<dbReference type="NCBIfam" id="TIGR01494">
    <property type="entry name" value="ATPase_P-type"/>
    <property type="match status" value="2"/>
</dbReference>
<dbReference type="PROSITE" id="PS50846">
    <property type="entry name" value="HMA_2"/>
    <property type="match status" value="2"/>
</dbReference>
<dbReference type="GO" id="GO:0043682">
    <property type="term" value="F:P-type divalent copper transporter activity"/>
    <property type="evidence" value="ECO:0007669"/>
    <property type="project" value="TreeGrafter"/>
</dbReference>
<dbReference type="Pfam" id="PF00122">
    <property type="entry name" value="E1-E2_ATPase"/>
    <property type="match status" value="1"/>
</dbReference>
<evidence type="ECO:0000259" key="19">
    <source>
        <dbReference type="PROSITE" id="PS50846"/>
    </source>
</evidence>
<dbReference type="SUPFAM" id="SSF81660">
    <property type="entry name" value="Metal cation-transporting ATPase, ATP-binding domain N"/>
    <property type="match status" value="1"/>
</dbReference>
<feature type="transmembrane region" description="Helical" evidence="18">
    <location>
        <begin position="174"/>
        <end position="193"/>
    </location>
</feature>
<feature type="transmembrane region" description="Helical" evidence="18">
    <location>
        <begin position="205"/>
        <end position="223"/>
    </location>
</feature>
<reference evidence="20 21" key="1">
    <citation type="journal article" date="2012" name="Science">
        <title>The Paleozoic origin of enzymatic lignin decomposition reconstructed from 31 fungal genomes.</title>
        <authorList>
            <person name="Floudas D."/>
            <person name="Binder M."/>
            <person name="Riley R."/>
            <person name="Barry K."/>
            <person name="Blanchette R.A."/>
            <person name="Henrissat B."/>
            <person name="Martinez A.T."/>
            <person name="Otillar R."/>
            <person name="Spatafora J.W."/>
            <person name="Yadav J.S."/>
            <person name="Aerts A."/>
            <person name="Benoit I."/>
            <person name="Boyd A."/>
            <person name="Carlson A."/>
            <person name="Copeland A."/>
            <person name="Coutinho P.M."/>
            <person name="de Vries R.P."/>
            <person name="Ferreira P."/>
            <person name="Findley K."/>
            <person name="Foster B."/>
            <person name="Gaskell J."/>
            <person name="Glotzer D."/>
            <person name="Gorecki P."/>
            <person name="Heitman J."/>
            <person name="Hesse C."/>
            <person name="Hori C."/>
            <person name="Igarashi K."/>
            <person name="Jurgens J.A."/>
            <person name="Kallen N."/>
            <person name="Kersten P."/>
            <person name="Kohler A."/>
            <person name="Kuees U."/>
            <person name="Kumar T.K.A."/>
            <person name="Kuo A."/>
            <person name="LaButti K."/>
            <person name="Larrondo L.F."/>
            <person name="Lindquist E."/>
            <person name="Ling A."/>
            <person name="Lombard V."/>
            <person name="Lucas S."/>
            <person name="Lundell T."/>
            <person name="Martin R."/>
            <person name="McLaughlin D.J."/>
            <person name="Morgenstern I."/>
            <person name="Morin E."/>
            <person name="Murat C."/>
            <person name="Nagy L.G."/>
            <person name="Nolan M."/>
            <person name="Ohm R.A."/>
            <person name="Patyshakuliyeva A."/>
            <person name="Rokas A."/>
            <person name="Ruiz-Duenas F.J."/>
            <person name="Sabat G."/>
            <person name="Salamov A."/>
            <person name="Samejima M."/>
            <person name="Schmutz J."/>
            <person name="Slot J.C."/>
            <person name="St John F."/>
            <person name="Stenlid J."/>
            <person name="Sun H."/>
            <person name="Sun S."/>
            <person name="Syed K."/>
            <person name="Tsang A."/>
            <person name="Wiebenga A."/>
            <person name="Young D."/>
            <person name="Pisabarro A."/>
            <person name="Eastwood D.C."/>
            <person name="Martin F."/>
            <person name="Cullen D."/>
            <person name="Grigoriev I.V."/>
            <person name="Hibbett D.S."/>
        </authorList>
    </citation>
    <scope>NUCLEOTIDE SEQUENCE [LARGE SCALE GENOMIC DNA]</scope>
    <source>
        <strain evidence="20 21">DJM-731 SS1</strain>
    </source>
</reference>
<dbReference type="Pfam" id="PF00702">
    <property type="entry name" value="Hydrolase"/>
    <property type="match status" value="1"/>
</dbReference>
<dbReference type="PANTHER" id="PTHR43520:SF8">
    <property type="entry name" value="P-TYPE CU(+) TRANSPORTER"/>
    <property type="match status" value="1"/>
</dbReference>
<dbReference type="InterPro" id="IPR027256">
    <property type="entry name" value="P-typ_ATPase_IB"/>
</dbReference>
<dbReference type="InterPro" id="IPR008250">
    <property type="entry name" value="ATPase_P-typ_transduc_dom_A_sf"/>
</dbReference>
<evidence type="ECO:0000256" key="3">
    <source>
        <dbReference type="ARBA" id="ARBA00012517"/>
    </source>
</evidence>
<evidence type="ECO:0000256" key="13">
    <source>
        <dbReference type="ARBA" id="ARBA00022989"/>
    </source>
</evidence>
<keyword evidence="7" id="KW-0677">Repeat</keyword>
<dbReference type="SUPFAM" id="SSF81653">
    <property type="entry name" value="Calcium ATPase, transduction domain A"/>
    <property type="match status" value="1"/>
</dbReference>
<dbReference type="HOGENOM" id="CLU_001771_0_1_1"/>
<evidence type="ECO:0000256" key="12">
    <source>
        <dbReference type="ARBA" id="ARBA00022967"/>
    </source>
</evidence>
<proteinExistence type="inferred from homology"/>
<dbReference type="InterPro" id="IPR044492">
    <property type="entry name" value="P_typ_ATPase_HD_dom"/>
</dbReference>
<feature type="domain" description="HMA" evidence="19">
    <location>
        <begin position="78"/>
        <end position="144"/>
    </location>
</feature>
<dbReference type="RefSeq" id="XP_040630601.1">
    <property type="nucleotide sequence ID" value="XM_040774928.1"/>
</dbReference>
<dbReference type="EC" id="7.2.2.8" evidence="3"/>
<keyword evidence="9" id="KW-0187">Copper transport</keyword>
<dbReference type="GO" id="GO:0055070">
    <property type="term" value="P:copper ion homeostasis"/>
    <property type="evidence" value="ECO:0007669"/>
    <property type="project" value="TreeGrafter"/>
</dbReference>
<dbReference type="FunFam" id="3.30.70.100:FF:000001">
    <property type="entry name" value="ATPase copper transporting beta"/>
    <property type="match status" value="2"/>
</dbReference>
<evidence type="ECO:0000256" key="16">
    <source>
        <dbReference type="ARBA" id="ARBA00023136"/>
    </source>
</evidence>
<dbReference type="GO" id="GO:0005507">
    <property type="term" value="F:copper ion binding"/>
    <property type="evidence" value="ECO:0007669"/>
    <property type="project" value="InterPro"/>
</dbReference>
<dbReference type="InterPro" id="IPR059000">
    <property type="entry name" value="ATPase_P-type_domA"/>
</dbReference>